<evidence type="ECO:0000313" key="6">
    <source>
        <dbReference type="Proteomes" id="UP000178666"/>
    </source>
</evidence>
<dbReference type="Proteomes" id="UP000178666">
    <property type="component" value="Chromosome"/>
</dbReference>
<keyword evidence="6" id="KW-1185">Reference proteome</keyword>
<dbReference type="EMBL" id="CP014352">
    <property type="protein sequence ID" value="AMS05504.1"/>
    <property type="molecule type" value="Genomic_DNA"/>
</dbReference>
<evidence type="ECO:0000313" key="3">
    <source>
        <dbReference type="EMBL" id="AMS05504.1"/>
    </source>
</evidence>
<name>A0AAC8YFD2_9ACTN</name>
<dbReference type="Proteomes" id="UP000075221">
    <property type="component" value="Chromosome"/>
</dbReference>
<comment type="similarity">
    <text evidence="1">Belongs to the amidase family.</text>
</comment>
<dbReference type="SUPFAM" id="SSF75304">
    <property type="entry name" value="Amidase signature (AS) enzymes"/>
    <property type="match status" value="1"/>
</dbReference>
<dbReference type="InterPro" id="IPR000120">
    <property type="entry name" value="Amidase"/>
</dbReference>
<gene>
    <name evidence="4" type="ORF">A8L58_10105</name>
    <name evidence="3" type="ORF">AXH35_08660</name>
</gene>
<dbReference type="InterPro" id="IPR023631">
    <property type="entry name" value="Amidase_dom"/>
</dbReference>
<proteinExistence type="inferred from homology"/>
<reference evidence="3 5" key="2">
    <citation type="submission" date="2016-02" db="EMBL/GenBank/DDBJ databases">
        <title>Complete Genome Sequence of Propionibacterium acidipropionici ATCC 55737.</title>
        <authorList>
            <person name="Luna Flores C.H."/>
            <person name="Nielsen L.K."/>
            <person name="Marcellin E."/>
        </authorList>
    </citation>
    <scope>NUCLEOTIDE SEQUENCE [LARGE SCALE GENOMIC DNA]</scope>
    <source>
        <strain evidence="3 5">ATCC 55737</strain>
    </source>
</reference>
<accession>A0AAC8YFD2</accession>
<dbReference type="Gene3D" id="3.90.1300.10">
    <property type="entry name" value="Amidase signature (AS) domain"/>
    <property type="match status" value="1"/>
</dbReference>
<dbReference type="InterPro" id="IPR036928">
    <property type="entry name" value="AS_sf"/>
</dbReference>
<evidence type="ECO:0000256" key="1">
    <source>
        <dbReference type="ARBA" id="ARBA00009199"/>
    </source>
</evidence>
<protein>
    <submittedName>
        <fullName evidence="3">Amidase</fullName>
    </submittedName>
</protein>
<dbReference type="RefSeq" id="WP_062819589.1">
    <property type="nucleotide sequence ID" value="NZ_CP014352.1"/>
</dbReference>
<dbReference type="EMBL" id="CP015970">
    <property type="protein sequence ID" value="AOZ46976.1"/>
    <property type="molecule type" value="Genomic_DNA"/>
</dbReference>
<dbReference type="AlphaFoldDB" id="A0AAC8YFD2"/>
<dbReference type="NCBIfam" id="NF004815">
    <property type="entry name" value="PRK06169.1"/>
    <property type="match status" value="1"/>
</dbReference>
<dbReference type="PANTHER" id="PTHR11895">
    <property type="entry name" value="TRANSAMIDASE"/>
    <property type="match status" value="1"/>
</dbReference>
<reference evidence="4 6" key="1">
    <citation type="journal article" date="2016" name="Plant Dis.">
        <title>Improved production of propionic acid using genome shuffling.</title>
        <authorList>
            <person name="Luna-Flores C.H."/>
            <person name="Palfreyman R.W."/>
            <person name="Kromer J.O."/>
            <person name="Nielsen L.K."/>
            <person name="Marcellin E."/>
        </authorList>
    </citation>
    <scope>NUCLEOTIDE SEQUENCE [LARGE SCALE GENOMIC DNA]</scope>
    <source>
        <strain evidence="4 6">F3E8</strain>
    </source>
</reference>
<dbReference type="Pfam" id="PF01425">
    <property type="entry name" value="Amidase"/>
    <property type="match status" value="1"/>
</dbReference>
<evidence type="ECO:0000313" key="5">
    <source>
        <dbReference type="Proteomes" id="UP000075221"/>
    </source>
</evidence>
<feature type="domain" description="Amidase" evidence="2">
    <location>
        <begin position="30"/>
        <end position="450"/>
    </location>
</feature>
<evidence type="ECO:0000313" key="4">
    <source>
        <dbReference type="EMBL" id="AOZ46976.1"/>
    </source>
</evidence>
<evidence type="ECO:0000259" key="2">
    <source>
        <dbReference type="Pfam" id="PF01425"/>
    </source>
</evidence>
<organism evidence="3 5">
    <name type="scientific">Acidipropionibacterium acidipropionici</name>
    <dbReference type="NCBI Taxonomy" id="1748"/>
    <lineage>
        <taxon>Bacteria</taxon>
        <taxon>Bacillati</taxon>
        <taxon>Actinomycetota</taxon>
        <taxon>Actinomycetes</taxon>
        <taxon>Propionibacteriales</taxon>
        <taxon>Propionibacteriaceae</taxon>
        <taxon>Acidipropionibacterium</taxon>
    </lineage>
</organism>
<dbReference type="PANTHER" id="PTHR11895:SF7">
    <property type="entry name" value="GLUTAMYL-TRNA(GLN) AMIDOTRANSFERASE SUBUNIT A, MITOCHONDRIAL"/>
    <property type="match status" value="1"/>
</dbReference>
<dbReference type="GO" id="GO:0003824">
    <property type="term" value="F:catalytic activity"/>
    <property type="evidence" value="ECO:0007669"/>
    <property type="project" value="InterPro"/>
</dbReference>
<sequence>MTIEYAQVRDLSIHRIREGYETGEFTPAEIAAAHLDRIAGGDPCNAFCLVDPDETMRMAAASTARWQAGKPLGNLDGVPVTLKDALLTKGWPMLKGSWLNDADGPWTEDAPSVARLREAGAVFLGKTTTPEFAWKGVTDSDRTGITRNPWNLERTSGGSSGGAAAAAAQGIGAVAIGSDGGGSIRIPASFCGVVGLKATFARVPAYPASPFGQLSHVGPLARRAADIAEVMDVITGYDPRDPDVAWDARSAFRAGLEHILPGLRIGYSADLGFADVQDEVSAATKEAVLVLGEVLGASVSRVEPLFDDPIDAFHILWFSGCAKVLAGYGDRVGRETIDPGLLEVSDQGAELSASDYLDALAVRGDLRRRMAEYFLGHDLLVTPTMPRTAFEAGREVPDGSGLKRWTQWTPFTYPFNMTGNPAITVPCGTDSAGLPIGLQIIGRHGADELLVAVAAQFQKAVGLPGPATPAPSAAAA</sequence>